<dbReference type="Proteomes" id="UP000709336">
    <property type="component" value="Unassembled WGS sequence"/>
</dbReference>
<organism evidence="2 3">
    <name type="scientific">Alteromonas ponticola</name>
    <dbReference type="NCBI Taxonomy" id="2720613"/>
    <lineage>
        <taxon>Bacteria</taxon>
        <taxon>Pseudomonadati</taxon>
        <taxon>Pseudomonadota</taxon>
        <taxon>Gammaproteobacteria</taxon>
        <taxon>Alteromonadales</taxon>
        <taxon>Alteromonadaceae</taxon>
        <taxon>Alteromonas/Salinimonas group</taxon>
        <taxon>Alteromonas</taxon>
    </lineage>
</organism>
<protein>
    <submittedName>
        <fullName evidence="2">Monovalent cation/H(+) antiporter subunit G</fullName>
    </submittedName>
</protein>
<keyword evidence="1" id="KW-1133">Transmembrane helix</keyword>
<dbReference type="NCBIfam" id="TIGR01300">
    <property type="entry name" value="CPA3_mnhG_phaG"/>
    <property type="match status" value="1"/>
</dbReference>
<name>A0ABX1R365_9ALTE</name>
<feature type="transmembrane region" description="Helical" evidence="1">
    <location>
        <begin position="37"/>
        <end position="58"/>
    </location>
</feature>
<evidence type="ECO:0000256" key="1">
    <source>
        <dbReference type="SAM" id="Phobius"/>
    </source>
</evidence>
<keyword evidence="1" id="KW-0472">Membrane</keyword>
<feature type="transmembrane region" description="Helical" evidence="1">
    <location>
        <begin position="6"/>
        <end position="25"/>
    </location>
</feature>
<evidence type="ECO:0000313" key="3">
    <source>
        <dbReference type="Proteomes" id="UP000709336"/>
    </source>
</evidence>
<dbReference type="RefSeq" id="WP_169211084.1">
    <property type="nucleotide sequence ID" value="NZ_JAATNW010000005.1"/>
</dbReference>
<reference evidence="2 3" key="1">
    <citation type="submission" date="2020-03" db="EMBL/GenBank/DDBJ databases">
        <title>Alteromonas ponticola sp. nov., isolated from seawater.</title>
        <authorList>
            <person name="Yoon J.-H."/>
            <person name="Kim Y.-O."/>
        </authorList>
    </citation>
    <scope>NUCLEOTIDE SEQUENCE [LARGE SCALE GENOMIC DNA]</scope>
    <source>
        <strain evidence="2 3">MYP5</strain>
    </source>
</reference>
<dbReference type="Pfam" id="PF03334">
    <property type="entry name" value="PhaG_MnhG_YufB"/>
    <property type="match status" value="1"/>
</dbReference>
<feature type="transmembrane region" description="Helical" evidence="1">
    <location>
        <begin position="64"/>
        <end position="84"/>
    </location>
</feature>
<dbReference type="PANTHER" id="PTHR34703:SF1">
    <property type="entry name" value="ANTIPORTER SUBUNIT MNHG2-RELATED"/>
    <property type="match status" value="1"/>
</dbReference>
<keyword evidence="1" id="KW-0812">Transmembrane</keyword>
<proteinExistence type="predicted"/>
<dbReference type="InterPro" id="IPR005133">
    <property type="entry name" value="PhaG_MnhG_YufB"/>
</dbReference>
<accession>A0ABX1R365</accession>
<sequence length="113" mass="12474">MILDWLSYTLITLGALLSVIGGIGLHRMPDFYCRLHAVGVTDTLCSFLILFGLSFQAGFSLATVKLFLIFAFLLFTSPTASFSLSHSAWKWGLTPIGVREDAPSMKIKVREES</sequence>
<keyword evidence="3" id="KW-1185">Reference proteome</keyword>
<dbReference type="EMBL" id="JAATNW010000005">
    <property type="protein sequence ID" value="NMH60534.1"/>
    <property type="molecule type" value="Genomic_DNA"/>
</dbReference>
<evidence type="ECO:0000313" key="2">
    <source>
        <dbReference type="EMBL" id="NMH60534.1"/>
    </source>
</evidence>
<comment type="caution">
    <text evidence="2">The sequence shown here is derived from an EMBL/GenBank/DDBJ whole genome shotgun (WGS) entry which is preliminary data.</text>
</comment>
<dbReference type="PANTHER" id="PTHR34703">
    <property type="entry name" value="ANTIPORTER SUBUNIT MNHG2-RELATED"/>
    <property type="match status" value="1"/>
</dbReference>
<gene>
    <name evidence="2" type="ORF">HCJ96_10920</name>
</gene>